<dbReference type="CDD" id="cd05006">
    <property type="entry name" value="SIS_GmhA"/>
    <property type="match status" value="1"/>
</dbReference>
<evidence type="ECO:0000256" key="4">
    <source>
        <dbReference type="ARBA" id="ARBA00022490"/>
    </source>
</evidence>
<comment type="cofactor">
    <cofactor evidence="9">
        <name>Zn(2+)</name>
        <dbReference type="ChEBI" id="CHEBI:29105"/>
    </cofactor>
    <text evidence="9">Binds 1 zinc ion per subunit.</text>
</comment>
<feature type="binding site" evidence="9">
    <location>
        <position position="63"/>
    </location>
    <ligand>
        <name>substrate</name>
    </ligand>
</feature>
<dbReference type="UniPathway" id="UPA00041">
    <property type="reaction ID" value="UER00436"/>
</dbReference>
<dbReference type="SUPFAM" id="SSF53697">
    <property type="entry name" value="SIS domain"/>
    <property type="match status" value="1"/>
</dbReference>
<evidence type="ECO:0000256" key="5">
    <source>
        <dbReference type="ARBA" id="ARBA00022723"/>
    </source>
</evidence>
<dbReference type="Proteomes" id="UP000547674">
    <property type="component" value="Unassembled WGS sequence"/>
</dbReference>
<protein>
    <recommendedName>
        <fullName evidence="9">Phosphoheptose isomerase</fullName>
        <ecNumber evidence="9">5.3.1.28</ecNumber>
    </recommendedName>
    <alternativeName>
        <fullName evidence="9">Sedoheptulose 7-phosphate isomerase</fullName>
    </alternativeName>
</protein>
<comment type="subcellular location">
    <subcellularLocation>
        <location evidence="2 9">Cytoplasm</location>
    </subcellularLocation>
</comment>
<dbReference type="InterPro" id="IPR046348">
    <property type="entry name" value="SIS_dom_sf"/>
</dbReference>
<dbReference type="Gene3D" id="3.40.50.10490">
    <property type="entry name" value="Glucose-6-phosphate isomerase like protein, domain 1"/>
    <property type="match status" value="1"/>
</dbReference>
<evidence type="ECO:0000256" key="8">
    <source>
        <dbReference type="ARBA" id="ARBA00023277"/>
    </source>
</evidence>
<dbReference type="EC" id="5.3.1.28" evidence="9"/>
<keyword evidence="7 9" id="KW-0413">Isomerase</keyword>
<dbReference type="GO" id="GO:0005737">
    <property type="term" value="C:cytoplasm"/>
    <property type="evidence" value="ECO:0007669"/>
    <property type="project" value="UniProtKB-SubCell"/>
</dbReference>
<comment type="catalytic activity">
    <reaction evidence="1 9">
        <text>2 D-sedoheptulose 7-phosphate = D-glycero-alpha-D-manno-heptose 7-phosphate + D-glycero-beta-D-manno-heptose 7-phosphate</text>
        <dbReference type="Rhea" id="RHEA:27489"/>
        <dbReference type="ChEBI" id="CHEBI:57483"/>
        <dbReference type="ChEBI" id="CHEBI:60203"/>
        <dbReference type="ChEBI" id="CHEBI:60204"/>
        <dbReference type="EC" id="5.3.1.28"/>
    </reaction>
</comment>
<evidence type="ECO:0000256" key="9">
    <source>
        <dbReference type="HAMAP-Rule" id="MF_00067"/>
    </source>
</evidence>
<dbReference type="InterPro" id="IPR004515">
    <property type="entry name" value="Phosphoheptose_Isoase"/>
</dbReference>
<keyword evidence="6 9" id="KW-0862">Zinc</keyword>
<comment type="similarity">
    <text evidence="3 9">Belongs to the SIS family. GmhA subfamily.</text>
</comment>
<keyword evidence="8 9" id="KW-0119">Carbohydrate metabolism</keyword>
<dbReference type="PANTHER" id="PTHR30390:SF6">
    <property type="entry name" value="DNAA INITIATOR-ASSOCIATING PROTEIN DIAA"/>
    <property type="match status" value="1"/>
</dbReference>
<dbReference type="InterPro" id="IPR001347">
    <property type="entry name" value="SIS_dom"/>
</dbReference>
<dbReference type="EMBL" id="JABDJR010000204">
    <property type="protein sequence ID" value="NNF06168.1"/>
    <property type="molecule type" value="Genomic_DNA"/>
</dbReference>
<feature type="binding site" evidence="9">
    <location>
        <position position="59"/>
    </location>
    <ligand>
        <name>Zn(2+)</name>
        <dbReference type="ChEBI" id="CHEBI:29105"/>
    </ligand>
</feature>
<comment type="pathway">
    <text evidence="9">Carbohydrate biosynthesis; D-glycero-D-manno-heptose 7-phosphate biosynthesis; D-glycero-alpha-D-manno-heptose 7-phosphate and D-glycero-beta-D-manno-heptose 7-phosphate from sedoheptulose 7-phosphate: step 1/1.</text>
</comment>
<comment type="miscellaneous">
    <text evidence="9">The reaction produces a racemic mixture of D-glycero-alpha-D-manno-heptose 7-phosphate and D-glycero-beta-D-manno-heptose 7-phosphate.</text>
</comment>
<evidence type="ECO:0000256" key="2">
    <source>
        <dbReference type="ARBA" id="ARBA00004496"/>
    </source>
</evidence>
<reference evidence="11 12" key="1">
    <citation type="submission" date="2020-03" db="EMBL/GenBank/DDBJ databases">
        <title>Metabolic flexibility allows generalist bacteria to become dominant in a frequently disturbed ecosystem.</title>
        <authorList>
            <person name="Chen Y.-J."/>
            <person name="Leung P.M."/>
            <person name="Bay S.K."/>
            <person name="Hugenholtz P."/>
            <person name="Kessler A.J."/>
            <person name="Shelley G."/>
            <person name="Waite D.W."/>
            <person name="Cook P.L."/>
            <person name="Greening C."/>
        </authorList>
    </citation>
    <scope>NUCLEOTIDE SEQUENCE [LARGE SCALE GENOMIC DNA]</scope>
    <source>
        <strain evidence="11">SS_bin_28</strain>
    </source>
</reference>
<dbReference type="PROSITE" id="PS51464">
    <property type="entry name" value="SIS"/>
    <property type="match status" value="1"/>
</dbReference>
<feature type="binding site" evidence="9">
    <location>
        <position position="170"/>
    </location>
    <ligand>
        <name>substrate</name>
    </ligand>
</feature>
<keyword evidence="4 9" id="KW-0963">Cytoplasm</keyword>
<dbReference type="GO" id="GO:0008270">
    <property type="term" value="F:zinc ion binding"/>
    <property type="evidence" value="ECO:0007669"/>
    <property type="project" value="UniProtKB-UniRule"/>
</dbReference>
<feature type="binding site" evidence="9">
    <location>
        <position position="63"/>
    </location>
    <ligand>
        <name>Zn(2+)</name>
        <dbReference type="ChEBI" id="CHEBI:29105"/>
    </ligand>
</feature>
<dbReference type="GO" id="GO:0005975">
    <property type="term" value="P:carbohydrate metabolic process"/>
    <property type="evidence" value="ECO:0007669"/>
    <property type="project" value="UniProtKB-UniRule"/>
</dbReference>
<feature type="domain" description="SIS" evidence="10">
    <location>
        <begin position="35"/>
        <end position="193"/>
    </location>
</feature>
<evidence type="ECO:0000313" key="11">
    <source>
        <dbReference type="EMBL" id="NNF06168.1"/>
    </source>
</evidence>
<evidence type="ECO:0000256" key="7">
    <source>
        <dbReference type="ARBA" id="ARBA00023235"/>
    </source>
</evidence>
<dbReference type="GO" id="GO:2001061">
    <property type="term" value="P:D-glycero-D-manno-heptose 7-phosphate biosynthetic process"/>
    <property type="evidence" value="ECO:0007669"/>
    <property type="project" value="UniProtKB-UniPathway"/>
</dbReference>
<dbReference type="InterPro" id="IPR050099">
    <property type="entry name" value="SIS_GmhA/DiaA_subfam"/>
</dbReference>
<feature type="binding site" evidence="9">
    <location>
        <begin position="50"/>
        <end position="52"/>
    </location>
    <ligand>
        <name>substrate</name>
    </ligand>
</feature>
<evidence type="ECO:0000313" key="12">
    <source>
        <dbReference type="Proteomes" id="UP000547674"/>
    </source>
</evidence>
<comment type="caution">
    <text evidence="11">The sequence shown here is derived from an EMBL/GenBank/DDBJ whole genome shotgun (WGS) entry which is preliminary data.</text>
</comment>
<dbReference type="HAMAP" id="MF_00067">
    <property type="entry name" value="GmhA"/>
    <property type="match status" value="1"/>
</dbReference>
<gene>
    <name evidence="9" type="primary">gmhA</name>
    <name evidence="11" type="ORF">HKN21_05360</name>
</gene>
<organism evidence="11 12">
    <name type="scientific">Eiseniibacteriota bacterium</name>
    <dbReference type="NCBI Taxonomy" id="2212470"/>
    <lineage>
        <taxon>Bacteria</taxon>
        <taxon>Candidatus Eiseniibacteriota</taxon>
    </lineage>
</organism>
<dbReference type="GO" id="GO:0008968">
    <property type="term" value="F:D-sedoheptulose 7-phosphate isomerase activity"/>
    <property type="evidence" value="ECO:0007669"/>
    <property type="project" value="UniProtKB-UniRule"/>
</dbReference>
<sequence length="193" mass="20373">MKADIVKKAFEESAALFQLLAKEHTQFVIDAASLVENCLRENGRFFTCGNGGSAADAQHLACELSGKFYLNRPGLAAVALTVNTSALTAIGNDFSYEEVFSRQLEGLAQPGDVLLGITTSGGSANVVHAMKKAKAMGLKTIGLTGARGDKFAELCDLCLVVPNADTPRIQEAHIAAGHMICQLVEEALFGDAE</sequence>
<dbReference type="PANTHER" id="PTHR30390">
    <property type="entry name" value="SEDOHEPTULOSE 7-PHOSPHATE ISOMERASE / DNAA INITIATOR-ASSOCIATING FACTOR FOR REPLICATION INITIATION"/>
    <property type="match status" value="1"/>
</dbReference>
<comment type="function">
    <text evidence="9">Catalyzes the isomerization of sedoheptulose 7-phosphate in D-glycero-D-manno-heptose 7-phosphate.</text>
</comment>
<accession>A0A7Y2E6L1</accession>
<dbReference type="Pfam" id="PF13580">
    <property type="entry name" value="SIS_2"/>
    <property type="match status" value="1"/>
</dbReference>
<feature type="binding site" evidence="9">
    <location>
        <position position="170"/>
    </location>
    <ligand>
        <name>Zn(2+)</name>
        <dbReference type="ChEBI" id="CHEBI:29105"/>
    </ligand>
</feature>
<evidence type="ECO:0000259" key="10">
    <source>
        <dbReference type="PROSITE" id="PS51464"/>
    </source>
</evidence>
<dbReference type="GO" id="GO:0097367">
    <property type="term" value="F:carbohydrate derivative binding"/>
    <property type="evidence" value="ECO:0007669"/>
    <property type="project" value="InterPro"/>
</dbReference>
<dbReference type="InterPro" id="IPR035461">
    <property type="entry name" value="GmhA/DiaA"/>
</dbReference>
<feature type="binding site" evidence="9">
    <location>
        <position position="123"/>
    </location>
    <ligand>
        <name>substrate</name>
    </ligand>
</feature>
<evidence type="ECO:0000256" key="6">
    <source>
        <dbReference type="ARBA" id="ARBA00022833"/>
    </source>
</evidence>
<feature type="binding site" evidence="9">
    <location>
        <position position="178"/>
    </location>
    <ligand>
        <name>Zn(2+)</name>
        <dbReference type="ChEBI" id="CHEBI:29105"/>
    </ligand>
</feature>
<evidence type="ECO:0000256" key="3">
    <source>
        <dbReference type="ARBA" id="ARBA00009894"/>
    </source>
</evidence>
<evidence type="ECO:0000256" key="1">
    <source>
        <dbReference type="ARBA" id="ARBA00000348"/>
    </source>
</evidence>
<feature type="binding site" evidence="9">
    <location>
        <begin position="92"/>
        <end position="93"/>
    </location>
    <ligand>
        <name>substrate</name>
    </ligand>
</feature>
<dbReference type="AlphaFoldDB" id="A0A7Y2E6L1"/>
<keyword evidence="5 9" id="KW-0479">Metal-binding</keyword>
<proteinExistence type="inferred from homology"/>
<name>A0A7Y2E6L1_UNCEI</name>
<feature type="binding site" evidence="9">
    <location>
        <begin position="118"/>
        <end position="120"/>
    </location>
    <ligand>
        <name>substrate</name>
    </ligand>
</feature>